<dbReference type="RefSeq" id="WP_069319715.1">
    <property type="nucleotide sequence ID" value="NZ_MDDS01000013.1"/>
</dbReference>
<dbReference type="Proteomes" id="UP000094487">
    <property type="component" value="Unassembled WGS sequence"/>
</dbReference>
<comment type="cofactor">
    <cofactor evidence="1">
        <name>Mg(2+)</name>
        <dbReference type="ChEBI" id="CHEBI:18420"/>
    </cofactor>
</comment>
<dbReference type="PANTHER" id="PTHR32308">
    <property type="entry name" value="LYASE BETA SUBUNIT, PUTATIVE (AFU_ORTHOLOGUE AFUA_4G13030)-RELATED"/>
    <property type="match status" value="1"/>
</dbReference>
<evidence type="ECO:0000313" key="8">
    <source>
        <dbReference type="EMBL" id="ODP38627.1"/>
    </source>
</evidence>
<evidence type="ECO:0000256" key="5">
    <source>
        <dbReference type="PIRSR" id="PIRSR015582-1"/>
    </source>
</evidence>
<dbReference type="Pfam" id="PF03328">
    <property type="entry name" value="HpcH_HpaI"/>
    <property type="match status" value="1"/>
</dbReference>
<dbReference type="GO" id="GO:0016829">
    <property type="term" value="F:lyase activity"/>
    <property type="evidence" value="ECO:0007669"/>
    <property type="project" value="UniProtKB-KW"/>
</dbReference>
<evidence type="ECO:0000259" key="7">
    <source>
        <dbReference type="Pfam" id="PF03328"/>
    </source>
</evidence>
<dbReference type="EMBL" id="MDDS01000013">
    <property type="protein sequence ID" value="ODP38627.1"/>
    <property type="molecule type" value="Genomic_DNA"/>
</dbReference>
<evidence type="ECO:0000256" key="6">
    <source>
        <dbReference type="PIRSR" id="PIRSR015582-2"/>
    </source>
</evidence>
<dbReference type="PANTHER" id="PTHR32308:SF0">
    <property type="entry name" value="HPCH_HPAI ALDOLASE_CITRATE LYASE DOMAIN-CONTAINING PROTEIN"/>
    <property type="match status" value="1"/>
</dbReference>
<evidence type="ECO:0000256" key="1">
    <source>
        <dbReference type="ARBA" id="ARBA00001946"/>
    </source>
</evidence>
<dbReference type="InterPro" id="IPR011206">
    <property type="entry name" value="Citrate_lyase_beta/mcl1/mcl2"/>
</dbReference>
<evidence type="ECO:0000256" key="3">
    <source>
        <dbReference type="ARBA" id="ARBA00022723"/>
    </source>
</evidence>
<gene>
    <name evidence="8" type="ORF">BFL28_00895</name>
</gene>
<sequence length="278" mass="29074">MRLRSLLFVPADRPDRMDKALASGADALILDLEDSVTPAAKPQARQAVTAFLARPHPGVGRWVRINPLDSGMVADDLAAAQGADGIVLPKAQSGENVARLDAMLAGVSARILPIATETPAAIFGLGSYAGCSPRLSGLTWGAEDLPAAIGAISSRESDGSYTPPYEMVRALTLFGAHAAGVAPIETVYPDFRDLEGLERYCGRALRDGFTGMMAIHPAQVDVINRAFTPSEAAIDQARRIVAAFAANPDAGALQLDGKMIDAPHLKQARALLARAGAA</sequence>
<dbReference type="InterPro" id="IPR005000">
    <property type="entry name" value="Aldolase/citrate-lyase_domain"/>
</dbReference>
<dbReference type="GO" id="GO:0006107">
    <property type="term" value="P:oxaloacetate metabolic process"/>
    <property type="evidence" value="ECO:0007669"/>
    <property type="project" value="TreeGrafter"/>
</dbReference>
<keyword evidence="3 6" id="KW-0479">Metal-binding</keyword>
<keyword evidence="8" id="KW-0456">Lyase</keyword>
<dbReference type="STRING" id="1888892.BFL28_00895"/>
<feature type="binding site" evidence="6">
    <location>
        <position position="144"/>
    </location>
    <ligand>
        <name>Mg(2+)</name>
        <dbReference type="ChEBI" id="CHEBI:18420"/>
    </ligand>
</feature>
<dbReference type="OrthoDB" id="9800547at2"/>
<dbReference type="InterPro" id="IPR015813">
    <property type="entry name" value="Pyrv/PenolPyrv_kinase-like_dom"/>
</dbReference>
<evidence type="ECO:0000256" key="4">
    <source>
        <dbReference type="ARBA" id="ARBA00022842"/>
    </source>
</evidence>
<dbReference type="SUPFAM" id="SSF51621">
    <property type="entry name" value="Phosphoenolpyruvate/pyruvate domain"/>
    <property type="match status" value="1"/>
</dbReference>
<feature type="binding site" evidence="5">
    <location>
        <position position="117"/>
    </location>
    <ligand>
        <name>substrate</name>
    </ligand>
</feature>
<reference evidence="8 9" key="1">
    <citation type="submission" date="2016-08" db="EMBL/GenBank/DDBJ databases">
        <title>Draft genome of the agarase producing Sphingomonas sp. MCT13.</title>
        <authorList>
            <person name="D'Andrea M.M."/>
            <person name="Rossolini G.M."/>
            <person name="Thaller M.C."/>
        </authorList>
    </citation>
    <scope>NUCLEOTIDE SEQUENCE [LARGE SCALE GENOMIC DNA]</scope>
    <source>
        <strain evidence="8 9">MCT13</strain>
    </source>
</reference>
<evidence type="ECO:0000313" key="9">
    <source>
        <dbReference type="Proteomes" id="UP000094487"/>
    </source>
</evidence>
<keyword evidence="9" id="KW-1185">Reference proteome</keyword>
<dbReference type="AlphaFoldDB" id="A0A1E3LXX3"/>
<keyword evidence="4 6" id="KW-0460">Magnesium</keyword>
<feature type="binding site" evidence="6">
    <location>
        <position position="117"/>
    </location>
    <ligand>
        <name>Mg(2+)</name>
        <dbReference type="ChEBI" id="CHEBI:18420"/>
    </ligand>
</feature>
<dbReference type="Gene3D" id="3.20.20.60">
    <property type="entry name" value="Phosphoenolpyruvate-binding domains"/>
    <property type="match status" value="1"/>
</dbReference>
<organism evidence="8 9">
    <name type="scientific">Sphingomonas turrisvirgatae</name>
    <dbReference type="NCBI Taxonomy" id="1888892"/>
    <lineage>
        <taxon>Bacteria</taxon>
        <taxon>Pseudomonadati</taxon>
        <taxon>Pseudomonadota</taxon>
        <taxon>Alphaproteobacteria</taxon>
        <taxon>Sphingomonadales</taxon>
        <taxon>Sphingomonadaceae</taxon>
        <taxon>Sphingomonas</taxon>
    </lineage>
</organism>
<evidence type="ECO:0000256" key="2">
    <source>
        <dbReference type="ARBA" id="ARBA00005568"/>
    </source>
</evidence>
<accession>A0A1E3LXX3</accession>
<dbReference type="PIRSF" id="PIRSF015582">
    <property type="entry name" value="Cit_lyase_B"/>
    <property type="match status" value="1"/>
</dbReference>
<dbReference type="GO" id="GO:0000287">
    <property type="term" value="F:magnesium ion binding"/>
    <property type="evidence" value="ECO:0007669"/>
    <property type="project" value="TreeGrafter"/>
</dbReference>
<dbReference type="InterPro" id="IPR040442">
    <property type="entry name" value="Pyrv_kinase-like_dom_sf"/>
</dbReference>
<feature type="binding site" evidence="5">
    <location>
        <position position="64"/>
    </location>
    <ligand>
        <name>substrate</name>
    </ligand>
</feature>
<name>A0A1E3LXX3_9SPHN</name>
<protein>
    <submittedName>
        <fullName evidence="8">Citrate lyase</fullName>
    </submittedName>
</protein>
<comment type="similarity">
    <text evidence="2">Belongs to the HpcH/HpaI aldolase family.</text>
</comment>
<proteinExistence type="inferred from homology"/>
<feature type="domain" description="HpcH/HpaI aldolase/citrate lyase" evidence="7">
    <location>
        <begin position="4"/>
        <end position="217"/>
    </location>
</feature>
<comment type="caution">
    <text evidence="8">The sequence shown here is derived from an EMBL/GenBank/DDBJ whole genome shotgun (WGS) entry which is preliminary data.</text>
</comment>